<keyword evidence="3 4" id="KW-0413">Isomerase</keyword>
<evidence type="ECO:0000313" key="10">
    <source>
        <dbReference type="Proteomes" id="UP001197795"/>
    </source>
</evidence>
<evidence type="ECO:0000256" key="4">
    <source>
        <dbReference type="HAMAP-Rule" id="MF_00171"/>
    </source>
</evidence>
<dbReference type="Gene3D" id="3.30.70.660">
    <property type="entry name" value="Pseudouridine synthase I, catalytic domain, C-terminal subdomain"/>
    <property type="match status" value="1"/>
</dbReference>
<dbReference type="Pfam" id="PF01416">
    <property type="entry name" value="PseudoU_synth_1"/>
    <property type="match status" value="2"/>
</dbReference>
<dbReference type="InterPro" id="IPR020097">
    <property type="entry name" value="PsdUridine_synth_TruA_a/b_dom"/>
</dbReference>
<feature type="domain" description="Pseudouridine synthase I TruA alpha/beta" evidence="8">
    <location>
        <begin position="9"/>
        <end position="98"/>
    </location>
</feature>
<keyword evidence="2 4" id="KW-0819">tRNA processing</keyword>
<gene>
    <name evidence="4 9" type="primary">truA</name>
    <name evidence="9" type="ORF">LKD75_14305</name>
</gene>
<dbReference type="GO" id="GO:0160147">
    <property type="term" value="F:tRNA pseudouridine(38-40) synthase activity"/>
    <property type="evidence" value="ECO:0007669"/>
    <property type="project" value="UniProtKB-EC"/>
</dbReference>
<dbReference type="NCBIfam" id="TIGR00071">
    <property type="entry name" value="hisT_truA"/>
    <property type="match status" value="1"/>
</dbReference>
<accession>A0AAE3A3J5</accession>
<evidence type="ECO:0000313" key="9">
    <source>
        <dbReference type="EMBL" id="MCC2120744.1"/>
    </source>
</evidence>
<sequence>MRNIRLRLQYEGTRYQGWQKQTSTDNTIQGKMEVLLTKMCGEPVEIAASGRTDAGVHALGQVANFHTESDMSTEEIMAYCNRYLPEDIAVVEVSEAAPRFHSRLNATGKRYRYRIINSQVPNVFWRRYALEEPENLNLDAMREAAELLLGEHDFKAFTSAKKSKKSTIRRIDEIRIEQIEDRIEFVFTGNGFLHHMIRILMGTLLEVGKGIRTPESVTDVLKSGDRAKAGALVPAKGLVLEEVFYT</sequence>
<proteinExistence type="inferred from homology"/>
<evidence type="ECO:0000256" key="6">
    <source>
        <dbReference type="PIRSR" id="PIRSR001430-2"/>
    </source>
</evidence>
<comment type="caution">
    <text evidence="9">The sequence shown here is derived from an EMBL/GenBank/DDBJ whole genome shotgun (WGS) entry which is preliminary data.</text>
</comment>
<dbReference type="SUPFAM" id="SSF55120">
    <property type="entry name" value="Pseudouridine synthase"/>
    <property type="match status" value="1"/>
</dbReference>
<dbReference type="FunFam" id="3.30.70.580:FF:000001">
    <property type="entry name" value="tRNA pseudouridine synthase A"/>
    <property type="match status" value="1"/>
</dbReference>
<dbReference type="AlphaFoldDB" id="A0AAE3A3J5"/>
<dbReference type="PIRSF" id="PIRSF001430">
    <property type="entry name" value="tRNA_psdUrid_synth"/>
    <property type="match status" value="1"/>
</dbReference>
<reference evidence="9 10" key="1">
    <citation type="submission" date="2021-10" db="EMBL/GenBank/DDBJ databases">
        <title>Anaerobic single-cell dispensing facilitates the cultivation of human gut bacteria.</title>
        <authorList>
            <person name="Afrizal A."/>
        </authorList>
    </citation>
    <scope>NUCLEOTIDE SEQUENCE [LARGE SCALE GENOMIC DNA]</scope>
    <source>
        <strain evidence="9 10">CLA-AA-H273</strain>
    </source>
</reference>
<dbReference type="CDD" id="cd02570">
    <property type="entry name" value="PseudoU_synth_EcTruA"/>
    <property type="match status" value="1"/>
</dbReference>
<evidence type="ECO:0000259" key="8">
    <source>
        <dbReference type="Pfam" id="PF01416"/>
    </source>
</evidence>
<dbReference type="HAMAP" id="MF_00171">
    <property type="entry name" value="TruA"/>
    <property type="match status" value="1"/>
</dbReference>
<dbReference type="InterPro" id="IPR001406">
    <property type="entry name" value="PsdUridine_synth_TruA"/>
</dbReference>
<evidence type="ECO:0000256" key="2">
    <source>
        <dbReference type="ARBA" id="ARBA00022694"/>
    </source>
</evidence>
<dbReference type="GO" id="GO:0003723">
    <property type="term" value="F:RNA binding"/>
    <property type="evidence" value="ECO:0007669"/>
    <property type="project" value="InterPro"/>
</dbReference>
<feature type="active site" description="Nucleophile" evidence="4 5">
    <location>
        <position position="53"/>
    </location>
</feature>
<evidence type="ECO:0000256" key="7">
    <source>
        <dbReference type="RuleBase" id="RU003792"/>
    </source>
</evidence>
<dbReference type="InterPro" id="IPR020103">
    <property type="entry name" value="PsdUridine_synth_cat_dom_sf"/>
</dbReference>
<name>A0AAE3A3J5_9FIRM</name>
<comment type="similarity">
    <text evidence="1 4 7">Belongs to the tRNA pseudouridine synthase TruA family.</text>
</comment>
<dbReference type="EC" id="5.4.99.12" evidence="4"/>
<dbReference type="GO" id="GO:0031119">
    <property type="term" value="P:tRNA pseudouridine synthesis"/>
    <property type="evidence" value="ECO:0007669"/>
    <property type="project" value="UniProtKB-UniRule"/>
</dbReference>
<comment type="function">
    <text evidence="4">Formation of pseudouridine at positions 38, 39 and 40 in the anticodon stem and loop of transfer RNAs.</text>
</comment>
<dbReference type="PANTHER" id="PTHR11142:SF0">
    <property type="entry name" value="TRNA PSEUDOURIDINE SYNTHASE-LIKE 1"/>
    <property type="match status" value="1"/>
</dbReference>
<dbReference type="Gene3D" id="3.30.70.580">
    <property type="entry name" value="Pseudouridine synthase I, catalytic domain, N-terminal subdomain"/>
    <property type="match status" value="1"/>
</dbReference>
<evidence type="ECO:0000256" key="1">
    <source>
        <dbReference type="ARBA" id="ARBA00009375"/>
    </source>
</evidence>
<dbReference type="PANTHER" id="PTHR11142">
    <property type="entry name" value="PSEUDOURIDYLATE SYNTHASE"/>
    <property type="match status" value="1"/>
</dbReference>
<dbReference type="Proteomes" id="UP001197795">
    <property type="component" value="Unassembled WGS sequence"/>
</dbReference>
<comment type="caution">
    <text evidence="4">Lacks conserved residue(s) required for the propagation of feature annotation.</text>
</comment>
<dbReference type="EMBL" id="JAJEPV010000042">
    <property type="protein sequence ID" value="MCC2120744.1"/>
    <property type="molecule type" value="Genomic_DNA"/>
</dbReference>
<evidence type="ECO:0000256" key="3">
    <source>
        <dbReference type="ARBA" id="ARBA00023235"/>
    </source>
</evidence>
<comment type="catalytic activity">
    <reaction evidence="4 7">
        <text>uridine(38/39/40) in tRNA = pseudouridine(38/39/40) in tRNA</text>
        <dbReference type="Rhea" id="RHEA:22376"/>
        <dbReference type="Rhea" id="RHEA-COMP:10085"/>
        <dbReference type="Rhea" id="RHEA-COMP:10087"/>
        <dbReference type="ChEBI" id="CHEBI:65314"/>
        <dbReference type="ChEBI" id="CHEBI:65315"/>
        <dbReference type="EC" id="5.4.99.12"/>
    </reaction>
</comment>
<organism evidence="9 10">
    <name type="scientific">Waltera acetigignens</name>
    <dbReference type="NCBI Taxonomy" id="2981769"/>
    <lineage>
        <taxon>Bacteria</taxon>
        <taxon>Bacillati</taxon>
        <taxon>Bacillota</taxon>
        <taxon>Clostridia</taxon>
        <taxon>Lachnospirales</taxon>
        <taxon>Lachnospiraceae</taxon>
        <taxon>Waltera</taxon>
    </lineage>
</organism>
<feature type="binding site" evidence="4 6">
    <location>
        <position position="111"/>
    </location>
    <ligand>
        <name>substrate</name>
    </ligand>
</feature>
<feature type="domain" description="Pseudouridine synthase I TruA alpha/beta" evidence="8">
    <location>
        <begin position="144"/>
        <end position="245"/>
    </location>
</feature>
<protein>
    <recommendedName>
        <fullName evidence="4">tRNA pseudouridine synthase A</fullName>
        <ecNumber evidence="4">5.4.99.12</ecNumber>
    </recommendedName>
    <alternativeName>
        <fullName evidence="4">tRNA pseudouridine(38-40) synthase</fullName>
    </alternativeName>
    <alternativeName>
        <fullName evidence="4">tRNA pseudouridylate synthase I</fullName>
    </alternativeName>
    <alternativeName>
        <fullName evidence="4">tRNA-uridine isomerase I</fullName>
    </alternativeName>
</protein>
<dbReference type="InterPro" id="IPR020095">
    <property type="entry name" value="PsdUridine_synth_TruA_C"/>
</dbReference>
<dbReference type="RefSeq" id="WP_227733727.1">
    <property type="nucleotide sequence ID" value="NZ_JAJEPV010000042.1"/>
</dbReference>
<evidence type="ECO:0000256" key="5">
    <source>
        <dbReference type="PIRSR" id="PIRSR001430-1"/>
    </source>
</evidence>
<dbReference type="InterPro" id="IPR020094">
    <property type="entry name" value="TruA/RsuA/RluB/E/F_N"/>
</dbReference>
<comment type="subunit">
    <text evidence="4">Homodimer.</text>
</comment>
<keyword evidence="10" id="KW-1185">Reference proteome</keyword>